<proteinExistence type="inferred from homology"/>
<dbReference type="Pfam" id="PF01106">
    <property type="entry name" value="NifU"/>
    <property type="match status" value="1"/>
</dbReference>
<dbReference type="Gene3D" id="3.30.300.130">
    <property type="entry name" value="Fe-S cluster assembly (FSCA)"/>
    <property type="match status" value="1"/>
</dbReference>
<evidence type="ECO:0000313" key="3">
    <source>
        <dbReference type="EMBL" id="CBY31180.1"/>
    </source>
</evidence>
<dbReference type="FunFam" id="3.30.300.130:FF:000001">
    <property type="entry name" value="NFU1 iron-sulfur cluster scaffold"/>
    <property type="match status" value="1"/>
</dbReference>
<dbReference type="GO" id="GO:0005506">
    <property type="term" value="F:iron ion binding"/>
    <property type="evidence" value="ECO:0007669"/>
    <property type="project" value="InterPro"/>
</dbReference>
<dbReference type="EMBL" id="FN654295">
    <property type="protein sequence ID" value="CBY31180.1"/>
    <property type="molecule type" value="Genomic_DNA"/>
</dbReference>
<protein>
    <recommendedName>
        <fullName evidence="2">NIF system FeS cluster assembly NifU C-terminal domain-containing protein</fullName>
    </recommendedName>
</protein>
<dbReference type="InterPro" id="IPR001075">
    <property type="entry name" value="NIF_FeS_clus_asmbl_NifU_C"/>
</dbReference>
<evidence type="ECO:0000259" key="2">
    <source>
        <dbReference type="Pfam" id="PF01106"/>
    </source>
</evidence>
<dbReference type="GO" id="GO:0016226">
    <property type="term" value="P:iron-sulfur cluster assembly"/>
    <property type="evidence" value="ECO:0007669"/>
    <property type="project" value="InterPro"/>
</dbReference>
<dbReference type="SUPFAM" id="SSF117916">
    <property type="entry name" value="Fe-S cluster assembly (FSCA) domain-like"/>
    <property type="match status" value="1"/>
</dbReference>
<accession>E4Y6D0</accession>
<dbReference type="InterPro" id="IPR034904">
    <property type="entry name" value="FSCA_dom_sf"/>
</dbReference>
<dbReference type="GO" id="GO:0005739">
    <property type="term" value="C:mitochondrion"/>
    <property type="evidence" value="ECO:0007669"/>
    <property type="project" value="TreeGrafter"/>
</dbReference>
<gene>
    <name evidence="3" type="ORF">GSOID_T00025073001</name>
</gene>
<sequence length="95" mass="10579">MIKELLDTRIRPTVMEDGGDIAFVSFDPDTGVLQLSLIGACATCPSSVVTLKHGVENMMKFYIPEITEVEQILTAEQDLSNKEFEKISKTLDKDE</sequence>
<organism evidence="3">
    <name type="scientific">Oikopleura dioica</name>
    <name type="common">Tunicate</name>
    <dbReference type="NCBI Taxonomy" id="34765"/>
    <lineage>
        <taxon>Eukaryota</taxon>
        <taxon>Metazoa</taxon>
        <taxon>Chordata</taxon>
        <taxon>Tunicata</taxon>
        <taxon>Appendicularia</taxon>
        <taxon>Copelata</taxon>
        <taxon>Oikopleuridae</taxon>
        <taxon>Oikopleura</taxon>
    </lineage>
</organism>
<feature type="domain" description="NIF system FeS cluster assembly NifU C-terminal" evidence="2">
    <location>
        <begin position="2"/>
        <end position="70"/>
    </location>
</feature>
<dbReference type="PANTHER" id="PTHR11178">
    <property type="entry name" value="IRON-SULFUR CLUSTER SCAFFOLD PROTEIN NFU-RELATED"/>
    <property type="match status" value="1"/>
</dbReference>
<reference evidence="3" key="1">
    <citation type="journal article" date="2010" name="Science">
        <title>Plasticity of animal genome architecture unmasked by rapid evolution of a pelagic tunicate.</title>
        <authorList>
            <person name="Denoeud F."/>
            <person name="Henriet S."/>
            <person name="Mungpakdee S."/>
            <person name="Aury J.M."/>
            <person name="Da Silva C."/>
            <person name="Brinkmann H."/>
            <person name="Mikhaleva J."/>
            <person name="Olsen L.C."/>
            <person name="Jubin C."/>
            <person name="Canestro C."/>
            <person name="Bouquet J.M."/>
            <person name="Danks G."/>
            <person name="Poulain J."/>
            <person name="Campsteijn C."/>
            <person name="Adamski M."/>
            <person name="Cross I."/>
            <person name="Yadetie F."/>
            <person name="Muffato M."/>
            <person name="Louis A."/>
            <person name="Butcher S."/>
            <person name="Tsagkogeorga G."/>
            <person name="Konrad A."/>
            <person name="Singh S."/>
            <person name="Jensen M.F."/>
            <person name="Cong E.H."/>
            <person name="Eikeseth-Otteraa H."/>
            <person name="Noel B."/>
            <person name="Anthouard V."/>
            <person name="Porcel B.M."/>
            <person name="Kachouri-Lafond R."/>
            <person name="Nishino A."/>
            <person name="Ugolini M."/>
            <person name="Chourrout P."/>
            <person name="Nishida H."/>
            <person name="Aasland R."/>
            <person name="Huzurbazar S."/>
            <person name="Westhof E."/>
            <person name="Delsuc F."/>
            <person name="Lehrach H."/>
            <person name="Reinhardt R."/>
            <person name="Weissenbach J."/>
            <person name="Roy S.W."/>
            <person name="Artiguenave F."/>
            <person name="Postlethwait J.H."/>
            <person name="Manak J.R."/>
            <person name="Thompson E.M."/>
            <person name="Jaillon O."/>
            <person name="Du Pasquier L."/>
            <person name="Boudinot P."/>
            <person name="Liberles D.A."/>
            <person name="Volff J.N."/>
            <person name="Philippe H."/>
            <person name="Lenhard B."/>
            <person name="Roest Crollius H."/>
            <person name="Wincker P."/>
            <person name="Chourrout D."/>
        </authorList>
    </citation>
    <scope>NUCLEOTIDE SEQUENCE [LARGE SCALE GENOMIC DNA]</scope>
</reference>
<dbReference type="AlphaFoldDB" id="E4Y6D0"/>
<comment type="similarity">
    <text evidence="1">Belongs to the NifU family.</text>
</comment>
<evidence type="ECO:0000256" key="1">
    <source>
        <dbReference type="ARBA" id="ARBA00006420"/>
    </source>
</evidence>
<dbReference type="Proteomes" id="UP000011014">
    <property type="component" value="Unassembled WGS sequence"/>
</dbReference>
<name>E4Y6D0_OIKDI</name>
<dbReference type="PANTHER" id="PTHR11178:SF1">
    <property type="entry name" value="NFU1 IRON-SULFUR CLUSTER SCAFFOLD HOMOLOG, MITOCHONDRIAL"/>
    <property type="match status" value="1"/>
</dbReference>
<dbReference type="GO" id="GO:0051536">
    <property type="term" value="F:iron-sulfur cluster binding"/>
    <property type="evidence" value="ECO:0007669"/>
    <property type="project" value="InterPro"/>
</dbReference>